<dbReference type="InParanoid" id="A0A0Q9X1C6"/>
<reference evidence="2 3" key="1">
    <citation type="journal article" date="2007" name="Nature">
        <title>Evolution of genes and genomes on the Drosophila phylogeny.</title>
        <authorList>
            <consortium name="Drosophila 12 Genomes Consortium"/>
            <person name="Clark A.G."/>
            <person name="Eisen M.B."/>
            <person name="Smith D.R."/>
            <person name="Bergman C.M."/>
            <person name="Oliver B."/>
            <person name="Markow T.A."/>
            <person name="Kaufman T.C."/>
            <person name="Kellis M."/>
            <person name="Gelbart W."/>
            <person name="Iyer V.N."/>
            <person name="Pollard D.A."/>
            <person name="Sackton T.B."/>
            <person name="Larracuente A.M."/>
            <person name="Singh N.D."/>
            <person name="Abad J.P."/>
            <person name="Abt D.N."/>
            <person name="Adryan B."/>
            <person name="Aguade M."/>
            <person name="Akashi H."/>
            <person name="Anderson W.W."/>
            <person name="Aquadro C.F."/>
            <person name="Ardell D.H."/>
            <person name="Arguello R."/>
            <person name="Artieri C.G."/>
            <person name="Barbash D.A."/>
            <person name="Barker D."/>
            <person name="Barsanti P."/>
            <person name="Batterham P."/>
            <person name="Batzoglou S."/>
            <person name="Begun D."/>
            <person name="Bhutkar A."/>
            <person name="Blanco E."/>
            <person name="Bosak S.A."/>
            <person name="Bradley R.K."/>
            <person name="Brand A.D."/>
            <person name="Brent M.R."/>
            <person name="Brooks A.N."/>
            <person name="Brown R.H."/>
            <person name="Butlin R.K."/>
            <person name="Caggese C."/>
            <person name="Calvi B.R."/>
            <person name="Bernardo de Carvalho A."/>
            <person name="Caspi A."/>
            <person name="Castrezana S."/>
            <person name="Celniker S.E."/>
            <person name="Chang J.L."/>
            <person name="Chapple C."/>
            <person name="Chatterji S."/>
            <person name="Chinwalla A."/>
            <person name="Civetta A."/>
            <person name="Clifton S.W."/>
            <person name="Comeron J.M."/>
            <person name="Costello J.C."/>
            <person name="Coyne J.A."/>
            <person name="Daub J."/>
            <person name="David R.G."/>
            <person name="Delcher A.L."/>
            <person name="Delehaunty K."/>
            <person name="Do C.B."/>
            <person name="Ebling H."/>
            <person name="Edwards K."/>
            <person name="Eickbush T."/>
            <person name="Evans J.D."/>
            <person name="Filipski A."/>
            <person name="Findeiss S."/>
            <person name="Freyhult E."/>
            <person name="Fulton L."/>
            <person name="Fulton R."/>
            <person name="Garcia A.C."/>
            <person name="Gardiner A."/>
            <person name="Garfield D.A."/>
            <person name="Garvin B.E."/>
            <person name="Gibson G."/>
            <person name="Gilbert D."/>
            <person name="Gnerre S."/>
            <person name="Godfrey J."/>
            <person name="Good R."/>
            <person name="Gotea V."/>
            <person name="Gravely B."/>
            <person name="Greenberg A.J."/>
            <person name="Griffiths-Jones S."/>
            <person name="Gross S."/>
            <person name="Guigo R."/>
            <person name="Gustafson E.A."/>
            <person name="Haerty W."/>
            <person name="Hahn M.W."/>
            <person name="Halligan D.L."/>
            <person name="Halpern A.L."/>
            <person name="Halter G.M."/>
            <person name="Han M.V."/>
            <person name="Heger A."/>
            <person name="Hillier L."/>
            <person name="Hinrichs A.S."/>
            <person name="Holmes I."/>
            <person name="Hoskins R.A."/>
            <person name="Hubisz M.J."/>
            <person name="Hultmark D."/>
            <person name="Huntley M.A."/>
            <person name="Jaffe D.B."/>
            <person name="Jagadeeshan S."/>
            <person name="Jeck W.R."/>
            <person name="Johnson J."/>
            <person name="Jones C.D."/>
            <person name="Jordan W.C."/>
            <person name="Karpen G.H."/>
            <person name="Kataoka E."/>
            <person name="Keightley P.D."/>
            <person name="Kheradpour P."/>
            <person name="Kirkness E.F."/>
            <person name="Koerich L.B."/>
            <person name="Kristiansen K."/>
            <person name="Kudrna D."/>
            <person name="Kulathinal R.J."/>
            <person name="Kumar S."/>
            <person name="Kwok R."/>
            <person name="Lander E."/>
            <person name="Langley C.H."/>
            <person name="Lapoint R."/>
            <person name="Lazzaro B.P."/>
            <person name="Lee S.J."/>
            <person name="Levesque L."/>
            <person name="Li R."/>
            <person name="Lin C.F."/>
            <person name="Lin M.F."/>
            <person name="Lindblad-Toh K."/>
            <person name="Llopart A."/>
            <person name="Long M."/>
            <person name="Low L."/>
            <person name="Lozovsky E."/>
            <person name="Lu J."/>
            <person name="Luo M."/>
            <person name="Machado C.A."/>
            <person name="Makalowski W."/>
            <person name="Marzo M."/>
            <person name="Matsuda M."/>
            <person name="Matzkin L."/>
            <person name="McAllister B."/>
            <person name="McBride C.S."/>
            <person name="McKernan B."/>
            <person name="McKernan K."/>
            <person name="Mendez-Lago M."/>
            <person name="Minx P."/>
            <person name="Mollenhauer M.U."/>
            <person name="Montooth K."/>
            <person name="Mount S.M."/>
            <person name="Mu X."/>
            <person name="Myers E."/>
            <person name="Negre B."/>
            <person name="Newfeld S."/>
            <person name="Nielsen R."/>
            <person name="Noor M.A."/>
            <person name="O'Grady P."/>
            <person name="Pachter L."/>
            <person name="Papaceit M."/>
            <person name="Parisi M.J."/>
            <person name="Parisi M."/>
            <person name="Parts L."/>
            <person name="Pedersen J.S."/>
            <person name="Pesole G."/>
            <person name="Phillippy A.M."/>
            <person name="Ponting C.P."/>
            <person name="Pop M."/>
            <person name="Porcelli D."/>
            <person name="Powell J.R."/>
            <person name="Prohaska S."/>
            <person name="Pruitt K."/>
            <person name="Puig M."/>
            <person name="Quesneville H."/>
            <person name="Ram K.R."/>
            <person name="Rand D."/>
            <person name="Rasmussen M.D."/>
            <person name="Reed L.K."/>
            <person name="Reenan R."/>
            <person name="Reily A."/>
            <person name="Remington K.A."/>
            <person name="Rieger T.T."/>
            <person name="Ritchie M.G."/>
            <person name="Robin C."/>
            <person name="Rogers Y.H."/>
            <person name="Rohde C."/>
            <person name="Rozas J."/>
            <person name="Rubenfield M.J."/>
            <person name="Ruiz A."/>
            <person name="Russo S."/>
            <person name="Salzberg S.L."/>
            <person name="Sanchez-Gracia A."/>
            <person name="Saranga D.J."/>
            <person name="Sato H."/>
            <person name="Schaeffer S.W."/>
            <person name="Schatz M.C."/>
            <person name="Schlenke T."/>
            <person name="Schwartz R."/>
            <person name="Segarra C."/>
            <person name="Singh R.S."/>
            <person name="Sirot L."/>
            <person name="Sirota M."/>
            <person name="Sisneros N.B."/>
            <person name="Smith C.D."/>
            <person name="Smith T.F."/>
            <person name="Spieth J."/>
            <person name="Stage D.E."/>
            <person name="Stark A."/>
            <person name="Stephan W."/>
            <person name="Strausberg R.L."/>
            <person name="Strempel S."/>
            <person name="Sturgill D."/>
            <person name="Sutton G."/>
            <person name="Sutton G.G."/>
            <person name="Tao W."/>
            <person name="Teichmann S."/>
            <person name="Tobari Y.N."/>
            <person name="Tomimura Y."/>
            <person name="Tsolas J.M."/>
            <person name="Valente V.L."/>
            <person name="Venter E."/>
            <person name="Venter J.C."/>
            <person name="Vicario S."/>
            <person name="Vieira F.G."/>
            <person name="Vilella A.J."/>
            <person name="Villasante A."/>
            <person name="Walenz B."/>
            <person name="Wang J."/>
            <person name="Wasserman M."/>
            <person name="Watts T."/>
            <person name="Wilson D."/>
            <person name="Wilson R.K."/>
            <person name="Wing R.A."/>
            <person name="Wolfner M.F."/>
            <person name="Wong A."/>
            <person name="Wong G.K."/>
            <person name="Wu C.I."/>
            <person name="Wu G."/>
            <person name="Yamamoto D."/>
            <person name="Yang H.P."/>
            <person name="Yang S.P."/>
            <person name="Yorke J.A."/>
            <person name="Yoshida K."/>
            <person name="Zdobnov E."/>
            <person name="Zhang P."/>
            <person name="Zhang Y."/>
            <person name="Zimin A.V."/>
            <person name="Baldwin J."/>
            <person name="Abdouelleil A."/>
            <person name="Abdulkadir J."/>
            <person name="Abebe A."/>
            <person name="Abera B."/>
            <person name="Abreu J."/>
            <person name="Acer S.C."/>
            <person name="Aftuck L."/>
            <person name="Alexander A."/>
            <person name="An P."/>
            <person name="Anderson E."/>
            <person name="Anderson S."/>
            <person name="Arachi H."/>
            <person name="Azer M."/>
            <person name="Bachantsang P."/>
            <person name="Barry A."/>
            <person name="Bayul T."/>
            <person name="Berlin A."/>
            <person name="Bessette D."/>
            <person name="Bloom T."/>
            <person name="Blye J."/>
            <person name="Boguslavskiy L."/>
            <person name="Bonnet C."/>
            <person name="Boukhgalter B."/>
            <person name="Bourzgui I."/>
            <person name="Brown A."/>
            <person name="Cahill P."/>
            <person name="Channer S."/>
            <person name="Cheshatsang Y."/>
            <person name="Chuda L."/>
            <person name="Citroen M."/>
            <person name="Collymore A."/>
            <person name="Cooke P."/>
            <person name="Costello M."/>
            <person name="D'Aco K."/>
            <person name="Daza R."/>
            <person name="De Haan G."/>
            <person name="DeGray S."/>
            <person name="DeMaso C."/>
            <person name="Dhargay N."/>
            <person name="Dooley K."/>
            <person name="Dooley E."/>
            <person name="Doricent M."/>
            <person name="Dorje P."/>
            <person name="Dorjee K."/>
            <person name="Dupes A."/>
            <person name="Elong R."/>
            <person name="Falk J."/>
            <person name="Farina A."/>
            <person name="Faro S."/>
            <person name="Ferguson D."/>
            <person name="Fisher S."/>
            <person name="Foley C.D."/>
            <person name="Franke A."/>
            <person name="Friedrich D."/>
            <person name="Gadbois L."/>
            <person name="Gearin G."/>
            <person name="Gearin C.R."/>
            <person name="Giannoukos G."/>
            <person name="Goode T."/>
            <person name="Graham J."/>
            <person name="Grandbois E."/>
            <person name="Grewal S."/>
            <person name="Gyaltsen K."/>
            <person name="Hafez N."/>
            <person name="Hagos B."/>
            <person name="Hall J."/>
            <person name="Henson C."/>
            <person name="Hollinger A."/>
            <person name="Honan T."/>
            <person name="Huard M.D."/>
            <person name="Hughes L."/>
            <person name="Hurhula B."/>
            <person name="Husby M.E."/>
            <person name="Kamat A."/>
            <person name="Kanga B."/>
            <person name="Kashin S."/>
            <person name="Khazanovich D."/>
            <person name="Kisner P."/>
            <person name="Lance K."/>
            <person name="Lara M."/>
            <person name="Lee W."/>
            <person name="Lennon N."/>
            <person name="Letendre F."/>
            <person name="LeVine R."/>
            <person name="Lipovsky A."/>
            <person name="Liu X."/>
            <person name="Liu J."/>
            <person name="Liu S."/>
            <person name="Lokyitsang T."/>
            <person name="Lokyitsang Y."/>
            <person name="Lubonja R."/>
            <person name="Lui A."/>
            <person name="MacDonald P."/>
            <person name="Magnisalis V."/>
            <person name="Maru K."/>
            <person name="Matthews C."/>
            <person name="McCusker W."/>
            <person name="McDonough S."/>
            <person name="Mehta T."/>
            <person name="Meldrim J."/>
            <person name="Meneus L."/>
            <person name="Mihai O."/>
            <person name="Mihalev A."/>
            <person name="Mihova T."/>
            <person name="Mittelman R."/>
            <person name="Mlenga V."/>
            <person name="Montmayeur A."/>
            <person name="Mulrain L."/>
            <person name="Navidi A."/>
            <person name="Naylor J."/>
            <person name="Negash T."/>
            <person name="Nguyen T."/>
            <person name="Nguyen N."/>
            <person name="Nicol R."/>
            <person name="Norbu C."/>
            <person name="Norbu N."/>
            <person name="Novod N."/>
            <person name="O'Neill B."/>
            <person name="Osman S."/>
            <person name="Markiewicz E."/>
            <person name="Oyono O.L."/>
            <person name="Patti C."/>
            <person name="Phunkhang P."/>
            <person name="Pierre F."/>
            <person name="Priest M."/>
            <person name="Raghuraman S."/>
            <person name="Rege F."/>
            <person name="Reyes R."/>
            <person name="Rise C."/>
            <person name="Rogov P."/>
            <person name="Ross K."/>
            <person name="Ryan E."/>
            <person name="Settipalli S."/>
            <person name="Shea T."/>
            <person name="Sherpa N."/>
            <person name="Shi L."/>
            <person name="Shih D."/>
            <person name="Sparrow T."/>
            <person name="Spaulding J."/>
            <person name="Stalker J."/>
            <person name="Stange-Thomann N."/>
            <person name="Stavropoulos S."/>
            <person name="Stone C."/>
            <person name="Strader C."/>
            <person name="Tesfaye S."/>
            <person name="Thomson T."/>
            <person name="Thoulutsang Y."/>
            <person name="Thoulutsang D."/>
            <person name="Topham K."/>
            <person name="Topping I."/>
            <person name="Tsamla T."/>
            <person name="Vassiliev H."/>
            <person name="Vo A."/>
            <person name="Wangchuk T."/>
            <person name="Wangdi T."/>
            <person name="Weiand M."/>
            <person name="Wilkinson J."/>
            <person name="Wilson A."/>
            <person name="Yadav S."/>
            <person name="Young G."/>
            <person name="Yu Q."/>
            <person name="Zembek L."/>
            <person name="Zhong D."/>
            <person name="Zimmer A."/>
            <person name="Zwirko Z."/>
            <person name="Jaffe D.B."/>
            <person name="Alvarez P."/>
            <person name="Brockman W."/>
            <person name="Butler J."/>
            <person name="Chin C."/>
            <person name="Gnerre S."/>
            <person name="Grabherr M."/>
            <person name="Kleber M."/>
            <person name="Mauceli E."/>
            <person name="MacCallum I."/>
        </authorList>
    </citation>
    <scope>NUCLEOTIDE SEQUENCE [LARGE SCALE GENOMIC DNA]</scope>
    <source>
        <strain evidence="3">Tucson 15081-1352.22</strain>
    </source>
</reference>
<feature type="signal peptide" evidence="1">
    <location>
        <begin position="1"/>
        <end position="20"/>
    </location>
</feature>
<organism evidence="2 3">
    <name type="scientific">Drosophila mojavensis</name>
    <name type="common">Fruit fly</name>
    <dbReference type="NCBI Taxonomy" id="7230"/>
    <lineage>
        <taxon>Eukaryota</taxon>
        <taxon>Metazoa</taxon>
        <taxon>Ecdysozoa</taxon>
        <taxon>Arthropoda</taxon>
        <taxon>Hexapoda</taxon>
        <taxon>Insecta</taxon>
        <taxon>Pterygota</taxon>
        <taxon>Neoptera</taxon>
        <taxon>Endopterygota</taxon>
        <taxon>Diptera</taxon>
        <taxon>Brachycera</taxon>
        <taxon>Muscomorpha</taxon>
        <taxon>Ephydroidea</taxon>
        <taxon>Drosophilidae</taxon>
        <taxon>Drosophila</taxon>
    </lineage>
</organism>
<keyword evidence="1" id="KW-0732">Signal</keyword>
<evidence type="ECO:0000313" key="2">
    <source>
        <dbReference type="EMBL" id="KRG01887.1"/>
    </source>
</evidence>
<feature type="chain" id="PRO_5006387374" evidence="1">
    <location>
        <begin position="21"/>
        <end position="88"/>
    </location>
</feature>
<protein>
    <submittedName>
        <fullName evidence="2">Uncharacterized protein</fullName>
    </submittedName>
</protein>
<evidence type="ECO:0000313" key="3">
    <source>
        <dbReference type="Proteomes" id="UP000009192"/>
    </source>
</evidence>
<dbReference type="KEGG" id="dmo:Dmoj_GI26236"/>
<proteinExistence type="predicted"/>
<accession>A0A0Q9X1C6</accession>
<dbReference type="AlphaFoldDB" id="A0A0Q9X1C6"/>
<keyword evidence="3" id="KW-1185">Reference proteome</keyword>
<gene>
    <name evidence="2" type="primary">Dmoj\GI26236</name>
    <name evidence="2" type="ORF">Dmoj_GI26236</name>
</gene>
<sequence>MTRALLIAVALSLLFTLVAANYDFNTTEVLRLGYNPTYDLWYFNPRGRPREITETVKAAYMQQKPGGVCYVEPDTWLYCRTLEPISQE</sequence>
<dbReference type="OrthoDB" id="7845239at2759"/>
<dbReference type="EMBL" id="CH933806">
    <property type="protein sequence ID" value="KRG01887.1"/>
    <property type="molecule type" value="Genomic_DNA"/>
</dbReference>
<evidence type="ECO:0000256" key="1">
    <source>
        <dbReference type="SAM" id="SignalP"/>
    </source>
</evidence>
<dbReference type="Proteomes" id="UP000009192">
    <property type="component" value="Unassembled WGS sequence"/>
</dbReference>
<name>A0A0Q9X1C6_DROMO</name>